<sequence>MCGGDDHLAWKPLLFRGVQRVAYRQRDRRFILNLDLPSWVKVEGRLVRFSERSDMDQQVVTADEFTTVMASIQEALASLRQEVAPPIVVQTTIINDAHARMDRIEQHMRQLRVSNSSVVWDDLEGMPVASLGCLTLRGTRALVALAFTSDSTA</sequence>
<protein>
    <submittedName>
        <fullName evidence="2">Uncharacterized protein</fullName>
    </submittedName>
</protein>
<gene>
    <name evidence="2" type="ORF">CK203_110369</name>
</gene>
<keyword evidence="1" id="KW-0175">Coiled coil</keyword>
<proteinExistence type="predicted"/>
<reference evidence="2 3" key="1">
    <citation type="journal article" date="2018" name="PLoS Genet.">
        <title>Population sequencing reveals clonal diversity and ancestral inbreeding in the grapevine cultivar Chardonnay.</title>
        <authorList>
            <person name="Roach M.J."/>
            <person name="Johnson D.L."/>
            <person name="Bohlmann J."/>
            <person name="van Vuuren H.J."/>
            <person name="Jones S.J."/>
            <person name="Pretorius I.S."/>
            <person name="Schmidt S.A."/>
            <person name="Borneman A.R."/>
        </authorList>
    </citation>
    <scope>NUCLEOTIDE SEQUENCE [LARGE SCALE GENOMIC DNA]</scope>
    <source>
        <strain evidence="3">cv. Chardonnay</strain>
        <tissue evidence="2">Leaf</tissue>
    </source>
</reference>
<dbReference type="AlphaFoldDB" id="A0A438FEU2"/>
<evidence type="ECO:0000256" key="1">
    <source>
        <dbReference type="SAM" id="Coils"/>
    </source>
</evidence>
<evidence type="ECO:0000313" key="3">
    <source>
        <dbReference type="Proteomes" id="UP000288805"/>
    </source>
</evidence>
<feature type="coiled-coil region" evidence="1">
    <location>
        <begin position="62"/>
        <end position="114"/>
    </location>
</feature>
<name>A0A438FEU2_VITVI</name>
<dbReference type="EMBL" id="QGNW01000946">
    <property type="protein sequence ID" value="RVW58507.1"/>
    <property type="molecule type" value="Genomic_DNA"/>
</dbReference>
<dbReference type="Proteomes" id="UP000288805">
    <property type="component" value="Unassembled WGS sequence"/>
</dbReference>
<comment type="caution">
    <text evidence="2">The sequence shown here is derived from an EMBL/GenBank/DDBJ whole genome shotgun (WGS) entry which is preliminary data.</text>
</comment>
<evidence type="ECO:0000313" key="2">
    <source>
        <dbReference type="EMBL" id="RVW58507.1"/>
    </source>
</evidence>
<organism evidence="2 3">
    <name type="scientific">Vitis vinifera</name>
    <name type="common">Grape</name>
    <dbReference type="NCBI Taxonomy" id="29760"/>
    <lineage>
        <taxon>Eukaryota</taxon>
        <taxon>Viridiplantae</taxon>
        <taxon>Streptophyta</taxon>
        <taxon>Embryophyta</taxon>
        <taxon>Tracheophyta</taxon>
        <taxon>Spermatophyta</taxon>
        <taxon>Magnoliopsida</taxon>
        <taxon>eudicotyledons</taxon>
        <taxon>Gunneridae</taxon>
        <taxon>Pentapetalae</taxon>
        <taxon>rosids</taxon>
        <taxon>Vitales</taxon>
        <taxon>Vitaceae</taxon>
        <taxon>Viteae</taxon>
        <taxon>Vitis</taxon>
    </lineage>
</organism>
<accession>A0A438FEU2</accession>